<dbReference type="InterPro" id="IPR044594">
    <property type="entry name" value="HIPP01/3/5/6"/>
</dbReference>
<dbReference type="Pfam" id="PF00403">
    <property type="entry name" value="HMA"/>
    <property type="match status" value="1"/>
</dbReference>
<dbReference type="AlphaFoldDB" id="V7BYM4"/>
<dbReference type="PROSITE" id="PS50846">
    <property type="entry name" value="HMA_2"/>
    <property type="match status" value="1"/>
</dbReference>
<organism evidence="3 4">
    <name type="scientific">Phaseolus vulgaris</name>
    <name type="common">Kidney bean</name>
    <name type="synonym">French bean</name>
    <dbReference type="NCBI Taxonomy" id="3885"/>
    <lineage>
        <taxon>Eukaryota</taxon>
        <taxon>Viridiplantae</taxon>
        <taxon>Streptophyta</taxon>
        <taxon>Embryophyta</taxon>
        <taxon>Tracheophyta</taxon>
        <taxon>Spermatophyta</taxon>
        <taxon>Magnoliopsida</taxon>
        <taxon>eudicotyledons</taxon>
        <taxon>Gunneridae</taxon>
        <taxon>Pentapetalae</taxon>
        <taxon>rosids</taxon>
        <taxon>fabids</taxon>
        <taxon>Fabales</taxon>
        <taxon>Fabaceae</taxon>
        <taxon>Papilionoideae</taxon>
        <taxon>50 kb inversion clade</taxon>
        <taxon>NPAAA clade</taxon>
        <taxon>indigoferoid/millettioid clade</taxon>
        <taxon>Phaseoleae</taxon>
        <taxon>Phaseolus</taxon>
    </lineage>
</organism>
<feature type="domain" description="HMA" evidence="2">
    <location>
        <begin position="168"/>
        <end position="233"/>
    </location>
</feature>
<dbReference type="EMBL" id="CM002292">
    <property type="protein sequence ID" value="ESW22148.1"/>
    <property type="molecule type" value="Genomic_DNA"/>
</dbReference>
<proteinExistence type="predicted"/>
<dbReference type="OMA" id="PYACHIM"/>
<feature type="region of interest" description="Disordered" evidence="1">
    <location>
        <begin position="235"/>
        <end position="339"/>
    </location>
</feature>
<dbReference type="Proteomes" id="UP000000226">
    <property type="component" value="Chromosome 5"/>
</dbReference>
<evidence type="ECO:0000259" key="2">
    <source>
        <dbReference type="PROSITE" id="PS50846"/>
    </source>
</evidence>
<dbReference type="GO" id="GO:0046872">
    <property type="term" value="F:metal ion binding"/>
    <property type="evidence" value="ECO:0007669"/>
    <property type="project" value="InterPro"/>
</dbReference>
<dbReference type="PANTHER" id="PTHR46413">
    <property type="entry name" value="HEAVY METAL-ASSOCIATED ISOPRENYLATED PLANT PROTEIN 6"/>
    <property type="match status" value="1"/>
</dbReference>
<evidence type="ECO:0000313" key="4">
    <source>
        <dbReference type="Proteomes" id="UP000000226"/>
    </source>
</evidence>
<feature type="region of interest" description="Disordered" evidence="1">
    <location>
        <begin position="113"/>
        <end position="164"/>
    </location>
</feature>
<dbReference type="Gramene" id="ESW22148">
    <property type="protein sequence ID" value="ESW22148"/>
    <property type="gene ID" value="PHAVU_005G131500g"/>
</dbReference>
<protein>
    <recommendedName>
        <fullName evidence="2">HMA domain-containing protein</fullName>
    </recommendedName>
</protein>
<evidence type="ECO:0000313" key="3">
    <source>
        <dbReference type="EMBL" id="ESW22148.1"/>
    </source>
</evidence>
<dbReference type="OrthoDB" id="773760at2759"/>
<dbReference type="SUPFAM" id="SSF55008">
    <property type="entry name" value="HMA, heavy metal-associated domain"/>
    <property type="match status" value="2"/>
</dbReference>
<reference evidence="4" key="1">
    <citation type="journal article" date="2014" name="Nat. Genet.">
        <title>A reference genome for common bean and genome-wide analysis of dual domestications.</title>
        <authorList>
            <person name="Schmutz J."/>
            <person name="McClean P.E."/>
            <person name="Mamidi S."/>
            <person name="Wu G.A."/>
            <person name="Cannon S.B."/>
            <person name="Grimwood J."/>
            <person name="Jenkins J."/>
            <person name="Shu S."/>
            <person name="Song Q."/>
            <person name="Chavarro C."/>
            <person name="Torres-Torres M."/>
            <person name="Geffroy V."/>
            <person name="Moghaddam S.M."/>
            <person name="Gao D."/>
            <person name="Abernathy B."/>
            <person name="Barry K."/>
            <person name="Blair M."/>
            <person name="Brick M.A."/>
            <person name="Chovatia M."/>
            <person name="Gepts P."/>
            <person name="Goodstein D.M."/>
            <person name="Gonzales M."/>
            <person name="Hellsten U."/>
            <person name="Hyten D.L."/>
            <person name="Jia G."/>
            <person name="Kelly J.D."/>
            <person name="Kudrna D."/>
            <person name="Lee R."/>
            <person name="Richard M.M."/>
            <person name="Miklas P.N."/>
            <person name="Osorno J.M."/>
            <person name="Rodrigues J."/>
            <person name="Thareau V."/>
            <person name="Urrea C.A."/>
            <person name="Wang M."/>
            <person name="Yu Y."/>
            <person name="Zhang M."/>
            <person name="Wing R.A."/>
            <person name="Cregan P.B."/>
            <person name="Rokhsar D.S."/>
            <person name="Jackson S.A."/>
        </authorList>
    </citation>
    <scope>NUCLEOTIDE SEQUENCE [LARGE SCALE GENOMIC DNA]</scope>
    <source>
        <strain evidence="4">cv. G19833</strain>
    </source>
</reference>
<dbReference type="InterPro" id="IPR006121">
    <property type="entry name" value="HMA_dom"/>
</dbReference>
<feature type="region of interest" description="Disordered" evidence="1">
    <location>
        <begin position="49"/>
        <end position="72"/>
    </location>
</feature>
<gene>
    <name evidence="3" type="ORF">PHAVU_005G131500g</name>
</gene>
<feature type="compositionally biased region" description="Basic and acidic residues" evidence="1">
    <location>
        <begin position="49"/>
        <end position="67"/>
    </location>
</feature>
<sequence>MMRFKIVCVRVQLERAKRSKSMQFLLMAQPSAKIRNFIKKIKREYAKKQVKKSDYGHKNEKGSKNEEPPSSYPTTVVFKIDMHCDECASKIIKCLHAFREGVESLKPEIRTESVDSIKPKDKLSGKTKKNVDIASPVPDKDKENKPKNNEKKTKDNEKKTKDKEAPVTTTLLKVLNLCPCQGCSNRIRRAVLKIKGVKEVSTDREKGMVMVKGTMDVTALVQKLSEKFRKKVEVVPAKKDKDKDKDKEKEKGKEEKEKEKGKEEKDKDKEKEKEKGKEKKDKEKEKEKKKERESEKEGDKGGNSSTKKKKKGGNEGDNDKENEGDGNGKGETEQNNNHMVPACGYGYGEYNYMGQYYPASDMFSDENPYACHIM</sequence>
<dbReference type="CDD" id="cd00371">
    <property type="entry name" value="HMA"/>
    <property type="match status" value="1"/>
</dbReference>
<accession>V7BYM4</accession>
<feature type="compositionally biased region" description="Basic and acidic residues" evidence="1">
    <location>
        <begin position="312"/>
        <end position="332"/>
    </location>
</feature>
<feature type="compositionally biased region" description="Basic and acidic residues" evidence="1">
    <location>
        <begin position="235"/>
        <end position="300"/>
    </location>
</feature>
<dbReference type="PANTHER" id="PTHR46413:SF2">
    <property type="entry name" value="HEAVY METAL-ASSOCIATED ISOPRENYLATED PLANT PROTEIN 3"/>
    <property type="match status" value="1"/>
</dbReference>
<dbReference type="InterPro" id="IPR036163">
    <property type="entry name" value="HMA_dom_sf"/>
</dbReference>
<feature type="compositionally biased region" description="Basic and acidic residues" evidence="1">
    <location>
        <begin position="138"/>
        <end position="164"/>
    </location>
</feature>
<evidence type="ECO:0000256" key="1">
    <source>
        <dbReference type="SAM" id="MobiDB-lite"/>
    </source>
</evidence>
<dbReference type="eggNOG" id="KOG1603">
    <property type="taxonomic scope" value="Eukaryota"/>
</dbReference>
<dbReference type="Gene3D" id="3.30.70.100">
    <property type="match status" value="2"/>
</dbReference>
<name>V7BYM4_PHAVU</name>
<feature type="compositionally biased region" description="Basic and acidic residues" evidence="1">
    <location>
        <begin position="113"/>
        <end position="124"/>
    </location>
</feature>
<keyword evidence="4" id="KW-1185">Reference proteome</keyword>